<dbReference type="Gene3D" id="1.10.287.110">
    <property type="entry name" value="DnaJ domain"/>
    <property type="match status" value="1"/>
</dbReference>
<protein>
    <submittedName>
        <fullName evidence="4">Auxilin-like protein 1</fullName>
    </submittedName>
</protein>
<dbReference type="STRING" id="337451.A0A3S3PLY5"/>
<feature type="compositionally biased region" description="Basic and acidic residues" evidence="2">
    <location>
        <begin position="421"/>
        <end position="436"/>
    </location>
</feature>
<proteinExistence type="predicted"/>
<dbReference type="GO" id="GO:0030276">
    <property type="term" value="F:clathrin binding"/>
    <property type="evidence" value="ECO:0007669"/>
    <property type="project" value="TreeGrafter"/>
</dbReference>
<dbReference type="Proteomes" id="UP000283530">
    <property type="component" value="Unassembled WGS sequence"/>
</dbReference>
<sequence>MADFHPPLLSKCSSATPSNGNGGLSLFGGPHELAAPPFSAPKIDYSKIFSRFHTLNTSSSIPFLHLPVLEEIDAEVGAPSSILDYAEVFSGFDEVDFAISYEELVAEKPSVNAWSPVEVGSQLPATEYDFECDGNLFASSEKRALLSNRTSHDISSEISKSNNIGNESTNADSVDETINVAQFHKLAEITSLSDACYPSSNIKDDKSRSYVTDNHSSNVNYDGGIVEGEHLKETALHSPVYRSSDLKADQEQFHCTRSPSEDLPASDQRHFHNVGCEAKSVGCGNYFKDVFLSVSDINLQTGPSRVPPPLRPPPKLVTSQTDSNTMMADNMRAYPDEVPLCKLLITDQYFHSEIAFDTNSHEEASKGTLPSFFDIEIDASSAAVSSAGSLPMERSQMRLSVEEATDEEREDFQDCAEVGGNDDKKGEQKGDGKIGEENENFINIIPLEAWEGEKNAVRDFPEDERQNTMRADFEEKDELPELRTDSGEKWKWNNLNTTFVSHKLDERAGKWEALQLYELVKRASIDSPKNAPEREITRKKMKATVKVHEFELNEKAAGYVQQEKSGKSIRHEEHDEKVKVAKNAHEGVHTGDELKEVQVVLESEEKMKTKETCEQEEEKKPKAVVVIHQREENDNEVEVAKKACDQEFFLKKVKPAHNTSGCGENKKTLRPAKDASEHTKTETTLTPAERVYKEDENRNGLNTVGEVSGCENNGRKLKEACDAHAPEEKIEIDEEAREWEAIGTKLKVPCFASEQGQMVSLKVAADTHGLGRTRKGIEESQVVLDWEENKNKFIEDKDVFSWLENTMKFEAAQLGNVQEEKGSILRMAPQAKSETNQQTEGKEKNANGTHDILERENQERMWKEREQESESVRKIGKKESAWCKEKNEVTFTKESGNACDDAFAETQERTEGVFLERVTAECQQRVTAVPQERKGKESIDVHENTLTERSSVEFTSGEECSGTIEESTAADRDTSGSWDCAAGRPLTGNIDSAARERTDNYVTVRCTIRRDEKMEDNDMEGSVTVTANADNGFEQIISFPDVGDFGRDSQIRSTDSSCSSIQRCSYSKNASCSNEKFNGADNESARRCQARLERHQRAIERAAKALAEKKFRDILVQREQAERNRLAETLDADVRRWSNGKEGNLRALLSTLQYILGPESGWRLIPLADVITADGVKKAYRKAALSVHPDKVQQRGASIQQKYVCEKVYDLLKL</sequence>
<dbReference type="PANTHER" id="PTHR23172:SF87">
    <property type="entry name" value="CHAPERONE DNAJ-DOMAIN SUPERFAMILY PROTEIN"/>
    <property type="match status" value="1"/>
</dbReference>
<feature type="compositionally biased region" description="Basic and acidic residues" evidence="2">
    <location>
        <begin position="664"/>
        <end position="681"/>
    </location>
</feature>
<evidence type="ECO:0000259" key="3">
    <source>
        <dbReference type="PROSITE" id="PS50076"/>
    </source>
</evidence>
<dbReference type="OrthoDB" id="1717591at2759"/>
<reference evidence="4 5" key="1">
    <citation type="journal article" date="2019" name="Nat. Plants">
        <title>Stout camphor tree genome fills gaps in understanding of flowering plant genome evolution.</title>
        <authorList>
            <person name="Chaw S.M."/>
            <person name="Liu Y.C."/>
            <person name="Wu Y.W."/>
            <person name="Wang H.Y."/>
            <person name="Lin C.I."/>
            <person name="Wu C.S."/>
            <person name="Ke H.M."/>
            <person name="Chang L.Y."/>
            <person name="Hsu C.Y."/>
            <person name="Yang H.T."/>
            <person name="Sudianto E."/>
            <person name="Hsu M.H."/>
            <person name="Wu K.P."/>
            <person name="Wang L.N."/>
            <person name="Leebens-Mack J.H."/>
            <person name="Tsai I.J."/>
        </authorList>
    </citation>
    <scope>NUCLEOTIDE SEQUENCE [LARGE SCALE GENOMIC DNA]</scope>
    <source>
        <strain evidence="5">cv. Chaw 1501</strain>
        <tissue evidence="4">Young leaves</tissue>
    </source>
</reference>
<evidence type="ECO:0000313" key="5">
    <source>
        <dbReference type="Proteomes" id="UP000283530"/>
    </source>
</evidence>
<keyword evidence="5" id="KW-1185">Reference proteome</keyword>
<feature type="region of interest" description="Disordered" evidence="2">
    <location>
        <begin position="828"/>
        <end position="868"/>
    </location>
</feature>
<gene>
    <name evidence="4" type="ORF">CKAN_02288400</name>
</gene>
<feature type="region of interest" description="Disordered" evidence="2">
    <location>
        <begin position="659"/>
        <end position="684"/>
    </location>
</feature>
<dbReference type="SUPFAM" id="SSF46565">
    <property type="entry name" value="Chaperone J-domain"/>
    <property type="match status" value="1"/>
</dbReference>
<name>A0A3S3PLY5_9MAGN</name>
<dbReference type="PANTHER" id="PTHR23172">
    <property type="entry name" value="AUXILIN/CYCLIN G-ASSOCIATED KINASE-RELATED"/>
    <property type="match status" value="1"/>
</dbReference>
<feature type="compositionally biased region" description="Basic and acidic residues" evidence="2">
    <location>
        <begin position="840"/>
        <end position="868"/>
    </location>
</feature>
<evidence type="ECO:0000256" key="2">
    <source>
        <dbReference type="SAM" id="MobiDB-lite"/>
    </source>
</evidence>
<dbReference type="GO" id="GO:0072318">
    <property type="term" value="P:clathrin coat disassembly"/>
    <property type="evidence" value="ECO:0007669"/>
    <property type="project" value="TreeGrafter"/>
</dbReference>
<feature type="region of interest" description="Disordered" evidence="2">
    <location>
        <begin position="384"/>
        <end position="437"/>
    </location>
</feature>
<feature type="domain" description="J" evidence="3">
    <location>
        <begin position="1160"/>
        <end position="1214"/>
    </location>
</feature>
<evidence type="ECO:0000313" key="4">
    <source>
        <dbReference type="EMBL" id="RWR93621.1"/>
    </source>
</evidence>
<keyword evidence="1" id="KW-0175">Coiled coil</keyword>
<dbReference type="AlphaFoldDB" id="A0A3S3PLY5"/>
<dbReference type="CDD" id="cd06257">
    <property type="entry name" value="DnaJ"/>
    <property type="match status" value="1"/>
</dbReference>
<evidence type="ECO:0000256" key="1">
    <source>
        <dbReference type="SAM" id="Coils"/>
    </source>
</evidence>
<feature type="compositionally biased region" description="Acidic residues" evidence="2">
    <location>
        <begin position="403"/>
        <end position="414"/>
    </location>
</feature>
<dbReference type="GO" id="GO:0031982">
    <property type="term" value="C:vesicle"/>
    <property type="evidence" value="ECO:0007669"/>
    <property type="project" value="TreeGrafter"/>
</dbReference>
<dbReference type="PROSITE" id="PS50076">
    <property type="entry name" value="DNAJ_2"/>
    <property type="match status" value="1"/>
</dbReference>
<dbReference type="InterPro" id="IPR001623">
    <property type="entry name" value="DnaJ_domain"/>
</dbReference>
<dbReference type="GO" id="GO:0072583">
    <property type="term" value="P:clathrin-dependent endocytosis"/>
    <property type="evidence" value="ECO:0007669"/>
    <property type="project" value="TreeGrafter"/>
</dbReference>
<comment type="caution">
    <text evidence="4">The sequence shown here is derived from an EMBL/GenBank/DDBJ whole genome shotgun (WGS) entry which is preliminary data.</text>
</comment>
<dbReference type="EMBL" id="QPKB01000010">
    <property type="protein sequence ID" value="RWR93621.1"/>
    <property type="molecule type" value="Genomic_DNA"/>
</dbReference>
<feature type="region of interest" description="Disordered" evidence="2">
    <location>
        <begin position="302"/>
        <end position="321"/>
    </location>
</feature>
<feature type="compositionally biased region" description="Pro residues" evidence="2">
    <location>
        <begin position="305"/>
        <end position="315"/>
    </location>
</feature>
<dbReference type="InterPro" id="IPR036869">
    <property type="entry name" value="J_dom_sf"/>
</dbReference>
<accession>A0A3S3PLY5</accession>
<dbReference type="GO" id="GO:0005737">
    <property type="term" value="C:cytoplasm"/>
    <property type="evidence" value="ECO:0007669"/>
    <property type="project" value="TreeGrafter"/>
</dbReference>
<organism evidence="4 5">
    <name type="scientific">Cinnamomum micranthum f. kanehirae</name>
    <dbReference type="NCBI Taxonomy" id="337451"/>
    <lineage>
        <taxon>Eukaryota</taxon>
        <taxon>Viridiplantae</taxon>
        <taxon>Streptophyta</taxon>
        <taxon>Embryophyta</taxon>
        <taxon>Tracheophyta</taxon>
        <taxon>Spermatophyta</taxon>
        <taxon>Magnoliopsida</taxon>
        <taxon>Magnoliidae</taxon>
        <taxon>Laurales</taxon>
        <taxon>Lauraceae</taxon>
        <taxon>Cinnamomum</taxon>
    </lineage>
</organism>
<feature type="coiled-coil region" evidence="1">
    <location>
        <begin position="1085"/>
        <end position="1124"/>
    </location>
</feature>